<dbReference type="EMBL" id="BGZK01000508">
    <property type="protein sequence ID" value="GBP47726.1"/>
    <property type="molecule type" value="Genomic_DNA"/>
</dbReference>
<evidence type="ECO:0000313" key="1">
    <source>
        <dbReference type="EMBL" id="GBP47726.1"/>
    </source>
</evidence>
<accession>A0A4C1W8L8</accession>
<dbReference type="OrthoDB" id="7480422at2759"/>
<sequence>MASALKSLLNFIPVSDYRHRSARRKYHRYHIGGWRSTTVRFIRNFLPHAVWLCDDILSAVFPTNFDKGISKNKAYSYLKGQQPTKSPLRLRVFLSGCDHLLSNGP</sequence>
<keyword evidence="2" id="KW-1185">Reference proteome</keyword>
<reference evidence="1 2" key="1">
    <citation type="journal article" date="2019" name="Commun. Biol.">
        <title>The bagworm genome reveals a unique fibroin gene that provides high tensile strength.</title>
        <authorList>
            <person name="Kono N."/>
            <person name="Nakamura H."/>
            <person name="Ohtoshi R."/>
            <person name="Tomita M."/>
            <person name="Numata K."/>
            <person name="Arakawa K."/>
        </authorList>
    </citation>
    <scope>NUCLEOTIDE SEQUENCE [LARGE SCALE GENOMIC DNA]</scope>
</reference>
<gene>
    <name evidence="1" type="ORF">EVAR_14257_1</name>
</gene>
<organism evidence="1 2">
    <name type="scientific">Eumeta variegata</name>
    <name type="common">Bagworm moth</name>
    <name type="synonym">Eumeta japonica</name>
    <dbReference type="NCBI Taxonomy" id="151549"/>
    <lineage>
        <taxon>Eukaryota</taxon>
        <taxon>Metazoa</taxon>
        <taxon>Ecdysozoa</taxon>
        <taxon>Arthropoda</taxon>
        <taxon>Hexapoda</taxon>
        <taxon>Insecta</taxon>
        <taxon>Pterygota</taxon>
        <taxon>Neoptera</taxon>
        <taxon>Endopterygota</taxon>
        <taxon>Lepidoptera</taxon>
        <taxon>Glossata</taxon>
        <taxon>Ditrysia</taxon>
        <taxon>Tineoidea</taxon>
        <taxon>Psychidae</taxon>
        <taxon>Oiketicinae</taxon>
        <taxon>Eumeta</taxon>
    </lineage>
</organism>
<proteinExistence type="predicted"/>
<comment type="caution">
    <text evidence="1">The sequence shown here is derived from an EMBL/GenBank/DDBJ whole genome shotgun (WGS) entry which is preliminary data.</text>
</comment>
<protein>
    <submittedName>
        <fullName evidence="1">Uncharacterized protein</fullName>
    </submittedName>
</protein>
<evidence type="ECO:0000313" key="2">
    <source>
        <dbReference type="Proteomes" id="UP000299102"/>
    </source>
</evidence>
<name>A0A4C1W8L8_EUMVA</name>
<dbReference type="AlphaFoldDB" id="A0A4C1W8L8"/>
<dbReference type="Proteomes" id="UP000299102">
    <property type="component" value="Unassembled WGS sequence"/>
</dbReference>